<dbReference type="Gene3D" id="1.20.900.10">
    <property type="entry name" value="Dbl homology (DH) domain"/>
    <property type="match status" value="1"/>
</dbReference>
<feature type="compositionally biased region" description="Low complexity" evidence="1">
    <location>
        <begin position="645"/>
        <end position="670"/>
    </location>
</feature>
<dbReference type="PANTHER" id="PTHR12673">
    <property type="entry name" value="FACIOGENITAL DYSPLASIA PROTEIN"/>
    <property type="match status" value="1"/>
</dbReference>
<protein>
    <recommendedName>
        <fullName evidence="6">DH domain-containing protein</fullName>
    </recommendedName>
</protein>
<dbReference type="InterPro" id="IPR013761">
    <property type="entry name" value="SAM/pointed_sf"/>
</dbReference>
<dbReference type="InterPro" id="IPR001331">
    <property type="entry name" value="GDS_CDC24_CS"/>
</dbReference>
<name>A0A0L0DTF7_THETB</name>
<dbReference type="PROSITE" id="PS50010">
    <property type="entry name" value="DH_2"/>
    <property type="match status" value="1"/>
</dbReference>
<dbReference type="AlphaFoldDB" id="A0A0L0DTF7"/>
<reference evidence="4 5" key="1">
    <citation type="submission" date="2010-05" db="EMBL/GenBank/DDBJ databases">
        <title>The Genome Sequence of Thecamonas trahens ATCC 50062.</title>
        <authorList>
            <consortium name="The Broad Institute Genome Sequencing Platform"/>
            <person name="Russ C."/>
            <person name="Cuomo C."/>
            <person name="Shea T."/>
            <person name="Young S.K."/>
            <person name="Zeng Q."/>
            <person name="Koehrsen M."/>
            <person name="Haas B."/>
            <person name="Borodovsky M."/>
            <person name="Guigo R."/>
            <person name="Alvarado L."/>
            <person name="Berlin A."/>
            <person name="Bochicchio J."/>
            <person name="Borenstein D."/>
            <person name="Chapman S."/>
            <person name="Chen Z."/>
            <person name="Freedman E."/>
            <person name="Gellesch M."/>
            <person name="Goldberg J."/>
            <person name="Griggs A."/>
            <person name="Gujja S."/>
            <person name="Heilman E."/>
            <person name="Heiman D."/>
            <person name="Hepburn T."/>
            <person name="Howarth C."/>
            <person name="Jen D."/>
            <person name="Larson L."/>
            <person name="Mehta T."/>
            <person name="Park D."/>
            <person name="Pearson M."/>
            <person name="Roberts A."/>
            <person name="Saif S."/>
            <person name="Shenoy N."/>
            <person name="Sisk P."/>
            <person name="Stolte C."/>
            <person name="Sykes S."/>
            <person name="Thomson T."/>
            <person name="Walk T."/>
            <person name="White J."/>
            <person name="Yandava C."/>
            <person name="Burger G."/>
            <person name="Gray M.W."/>
            <person name="Holland P.W.H."/>
            <person name="King N."/>
            <person name="Lang F.B.F."/>
            <person name="Roger A.J."/>
            <person name="Ruiz-Trillo I."/>
            <person name="Lander E."/>
            <person name="Nusbaum C."/>
        </authorList>
    </citation>
    <scope>NUCLEOTIDE SEQUENCE [LARGE SCALE GENOMIC DNA]</scope>
    <source>
        <strain evidence="4 5">ATCC 50062</strain>
    </source>
</reference>
<dbReference type="CDD" id="cd00160">
    <property type="entry name" value="RhoGEF"/>
    <property type="match status" value="1"/>
</dbReference>
<feature type="non-terminal residue" evidence="4">
    <location>
        <position position="1"/>
    </location>
</feature>
<dbReference type="GeneID" id="25561334"/>
<dbReference type="SUPFAM" id="SSF48065">
    <property type="entry name" value="DBL homology domain (DH-domain)"/>
    <property type="match status" value="1"/>
</dbReference>
<sequence length="777" mass="81835">MLYGVYKQGLWCSMCGIALHTYHVDDAGDTCPHGPAGLTTTGVATDGPGVASDSDDEGADVGTGEDELALALVPSIKGTGMVDVATANATGDMASASSQLAGEPAQQSAPAPILSFVSVARLASLVDKARTRLVDAVVSKAMADVAASPSGSQIREWLASLGLDLHLQAFLAMYDSLDEVATSLDDADLNDMGIFDASKRAALLDAAAALVVETKSDAPVPAVAAAVAAQAVLPPADFMADKAARRRFRIVEEIMTTEETYASSLALIQTWFLRPLRSRLLTAGGLNMDELMRSVGMLTSGKGQAPVPPTEAPVAPDGAARVPAITTEEYFALFANLDQMTAMHGRMSEVLKERVASYDPATTRIGDLFATRTNFSANSHEVFQALCGRGKAKNKAFKTYVDAFAAAVGMNLPAFLIMPVQRIPRYILLLSDLIKHTAEDHPDYPALERALFKVKEVADYINRAAREFAELKAVAATLKGAPRVLVNHHRRLLASGLLYKHKTSAASSSSSLLKIFLFSDLWVEAKPAKKAGKPHKFLACYRLKAAAVRPDRDANAFVLDVVETVLDFRYRLPPMGMSGSADDGTALDLNGWLVSLDTAITEASLKGDRPRLLAKRLHADSVLEPGVSDSDDECDDNKDGDDSNDGSSNGDEAAATASAAAGPASRPAAPAALDRMTHTSLPLLARAVSSGDVTNLGLRVAAVAADVQQLVDSAAAQDAQVDVVASLTTLKDAATVAAVLLQHDSGSPEVLQSDEWCELTAAHAAFSAAVRATQLEQ</sequence>
<dbReference type="InterPro" id="IPR035899">
    <property type="entry name" value="DBL_dom_sf"/>
</dbReference>
<feature type="compositionally biased region" description="Acidic residues" evidence="1">
    <location>
        <begin position="629"/>
        <end position="644"/>
    </location>
</feature>
<dbReference type="Proteomes" id="UP000054408">
    <property type="component" value="Unassembled WGS sequence"/>
</dbReference>
<dbReference type="SMART" id="SM00325">
    <property type="entry name" value="RhoGEF"/>
    <property type="match status" value="1"/>
</dbReference>
<dbReference type="InterPro" id="IPR051092">
    <property type="entry name" value="FYVE_RhoGEF_PH"/>
</dbReference>
<dbReference type="Gene3D" id="1.10.150.50">
    <property type="entry name" value="Transcription Factor, Ets-1"/>
    <property type="match status" value="1"/>
</dbReference>
<dbReference type="RefSeq" id="XP_013761638.1">
    <property type="nucleotide sequence ID" value="XM_013906184.1"/>
</dbReference>
<dbReference type="InterPro" id="IPR001660">
    <property type="entry name" value="SAM"/>
</dbReference>
<dbReference type="Pfam" id="PF00621">
    <property type="entry name" value="RhoGEF"/>
    <property type="match status" value="1"/>
</dbReference>
<evidence type="ECO:0000313" key="5">
    <source>
        <dbReference type="Proteomes" id="UP000054408"/>
    </source>
</evidence>
<feature type="domain" description="SAM" evidence="3">
    <location>
        <begin position="149"/>
        <end position="213"/>
    </location>
</feature>
<evidence type="ECO:0000313" key="4">
    <source>
        <dbReference type="EMBL" id="KNC54738.1"/>
    </source>
</evidence>
<dbReference type="CDD" id="cd09487">
    <property type="entry name" value="SAM_superfamily"/>
    <property type="match status" value="1"/>
</dbReference>
<dbReference type="PROSITE" id="PS00741">
    <property type="entry name" value="DH_1"/>
    <property type="match status" value="1"/>
</dbReference>
<evidence type="ECO:0000259" key="2">
    <source>
        <dbReference type="PROSITE" id="PS50010"/>
    </source>
</evidence>
<dbReference type="EMBL" id="GL349438">
    <property type="protein sequence ID" value="KNC54738.1"/>
    <property type="molecule type" value="Genomic_DNA"/>
</dbReference>
<evidence type="ECO:0000256" key="1">
    <source>
        <dbReference type="SAM" id="MobiDB-lite"/>
    </source>
</evidence>
<feature type="region of interest" description="Disordered" evidence="1">
    <location>
        <begin position="624"/>
        <end position="670"/>
    </location>
</feature>
<proteinExistence type="predicted"/>
<keyword evidence="5" id="KW-1185">Reference proteome</keyword>
<dbReference type="eggNOG" id="KOG3524">
    <property type="taxonomic scope" value="Eukaryota"/>
</dbReference>
<feature type="region of interest" description="Disordered" evidence="1">
    <location>
        <begin position="42"/>
        <end position="61"/>
    </location>
</feature>
<gene>
    <name evidence="4" type="ORF">AMSG_01588</name>
</gene>
<dbReference type="GO" id="GO:0005085">
    <property type="term" value="F:guanyl-nucleotide exchange factor activity"/>
    <property type="evidence" value="ECO:0007669"/>
    <property type="project" value="InterPro"/>
</dbReference>
<dbReference type="SUPFAM" id="SSF47769">
    <property type="entry name" value="SAM/Pointed domain"/>
    <property type="match status" value="1"/>
</dbReference>
<accession>A0A0L0DTF7</accession>
<evidence type="ECO:0008006" key="6">
    <source>
        <dbReference type="Google" id="ProtNLM"/>
    </source>
</evidence>
<dbReference type="InterPro" id="IPR000219">
    <property type="entry name" value="DH_dom"/>
</dbReference>
<evidence type="ECO:0000259" key="3">
    <source>
        <dbReference type="PROSITE" id="PS50105"/>
    </source>
</evidence>
<dbReference type="PROSITE" id="PS50105">
    <property type="entry name" value="SAM_DOMAIN"/>
    <property type="match status" value="1"/>
</dbReference>
<dbReference type="OrthoDB" id="660555at2759"/>
<organism evidence="4 5">
    <name type="scientific">Thecamonas trahens ATCC 50062</name>
    <dbReference type="NCBI Taxonomy" id="461836"/>
    <lineage>
        <taxon>Eukaryota</taxon>
        <taxon>Apusozoa</taxon>
        <taxon>Apusomonadida</taxon>
        <taxon>Apusomonadidae</taxon>
        <taxon>Thecamonas</taxon>
    </lineage>
</organism>
<dbReference type="PANTHER" id="PTHR12673:SF159">
    <property type="entry name" value="LD03170P"/>
    <property type="match status" value="1"/>
</dbReference>
<dbReference type="GO" id="GO:0005737">
    <property type="term" value="C:cytoplasm"/>
    <property type="evidence" value="ECO:0007669"/>
    <property type="project" value="TreeGrafter"/>
</dbReference>
<dbReference type="STRING" id="461836.A0A0L0DTF7"/>
<feature type="domain" description="DH" evidence="2">
    <location>
        <begin position="246"/>
        <end position="464"/>
    </location>
</feature>
<dbReference type="GO" id="GO:0035556">
    <property type="term" value="P:intracellular signal transduction"/>
    <property type="evidence" value="ECO:0007669"/>
    <property type="project" value="InterPro"/>
</dbReference>